<dbReference type="InterPro" id="IPR050638">
    <property type="entry name" value="AA-Vitamin_Transporters"/>
</dbReference>
<comment type="similarity">
    <text evidence="2">Belongs to the EamA transporter family.</text>
</comment>
<keyword evidence="3" id="KW-1003">Cell membrane</keyword>
<dbReference type="OrthoDB" id="9805239at2"/>
<dbReference type="SUPFAM" id="SSF103481">
    <property type="entry name" value="Multidrug resistance efflux transporter EmrE"/>
    <property type="match status" value="2"/>
</dbReference>
<evidence type="ECO:0000313" key="8">
    <source>
        <dbReference type="Proteomes" id="UP000217696"/>
    </source>
</evidence>
<name>A0A0U5ASJ8_9BACL</name>
<proteinExistence type="inferred from homology"/>
<evidence type="ECO:0000313" key="7">
    <source>
        <dbReference type="EMBL" id="BAU26789.1"/>
    </source>
</evidence>
<evidence type="ECO:0000256" key="1">
    <source>
        <dbReference type="ARBA" id="ARBA00004651"/>
    </source>
</evidence>
<dbReference type="AlphaFoldDB" id="A0A0U5ASJ8"/>
<evidence type="ECO:0000256" key="4">
    <source>
        <dbReference type="ARBA" id="ARBA00022692"/>
    </source>
</evidence>
<dbReference type="RefSeq" id="WP_096463797.1">
    <property type="nucleotide sequence ID" value="NZ_AP017312.1"/>
</dbReference>
<keyword evidence="4" id="KW-0812">Transmembrane</keyword>
<evidence type="ECO:0000256" key="6">
    <source>
        <dbReference type="ARBA" id="ARBA00023136"/>
    </source>
</evidence>
<dbReference type="PANTHER" id="PTHR32322">
    <property type="entry name" value="INNER MEMBRANE TRANSPORTER"/>
    <property type="match status" value="1"/>
</dbReference>
<dbReference type="EMBL" id="AP017312">
    <property type="protein sequence ID" value="BAU26789.1"/>
    <property type="molecule type" value="Genomic_DNA"/>
</dbReference>
<evidence type="ECO:0000256" key="2">
    <source>
        <dbReference type="ARBA" id="ARBA00007362"/>
    </source>
</evidence>
<comment type="subcellular location">
    <subcellularLocation>
        <location evidence="1">Cell membrane</location>
        <topology evidence="1">Multi-pass membrane protein</topology>
    </subcellularLocation>
</comment>
<dbReference type="Pfam" id="PF00892">
    <property type="entry name" value="EamA"/>
    <property type="match status" value="2"/>
</dbReference>
<evidence type="ECO:0000256" key="3">
    <source>
        <dbReference type="ARBA" id="ARBA00022475"/>
    </source>
</evidence>
<dbReference type="KEGG" id="asoc:CB4_00958"/>
<evidence type="ECO:0000256" key="5">
    <source>
        <dbReference type="ARBA" id="ARBA00022989"/>
    </source>
</evidence>
<sequence length="305" mass="34193">MKNKTAGHLSAIITVLIWGTTYISTKILLYDFSPIEILFFRFTIGFIALMIIYPYRLKVTDKKLEFLFVCAGLCGVTLYYLLENIALTFTMASNVGVISAVVPFFTAILTYLFLKDEPLRVNFFIGFVVAMAGICLISFNGTSNFQLNPLGDLLAVAAALVWAVYSVLTRKISHYGYNTIQTTRRVFFYGILFMIPVLFLFDFKLGLERFTNPVSLFNILFLGLGASALCFVTWNFAVKVLGAVKTSIYIYMVPVITVVTSIIVLHEEMTWLAAFGTILTLTGLFISESKINLKNKGEWANGYTK</sequence>
<dbReference type="InterPro" id="IPR037185">
    <property type="entry name" value="EmrE-like"/>
</dbReference>
<accession>A0A0U5ASJ8</accession>
<keyword evidence="6" id="KW-0472">Membrane</keyword>
<dbReference type="Proteomes" id="UP000217696">
    <property type="component" value="Chromosome"/>
</dbReference>
<protein>
    <submittedName>
        <fullName evidence="7">Putative DMT superfamily transporter inner membrane protein</fullName>
    </submittedName>
</protein>
<gene>
    <name evidence="7" type="ORF">CB4_00958</name>
</gene>
<keyword evidence="5" id="KW-1133">Transmembrane helix</keyword>
<dbReference type="PANTHER" id="PTHR32322:SF18">
    <property type="entry name" value="S-ADENOSYLMETHIONINE_S-ADENOSYLHOMOCYSTEINE TRANSPORTER"/>
    <property type="match status" value="1"/>
</dbReference>
<dbReference type="InterPro" id="IPR000620">
    <property type="entry name" value="EamA_dom"/>
</dbReference>
<dbReference type="GO" id="GO:0005886">
    <property type="term" value="C:plasma membrane"/>
    <property type="evidence" value="ECO:0007669"/>
    <property type="project" value="UniProtKB-SubCell"/>
</dbReference>
<reference evidence="7 8" key="1">
    <citation type="submission" date="2015-12" db="EMBL/GenBank/DDBJ databases">
        <title>Genome sequence of Aneurinibacillus soli.</title>
        <authorList>
            <person name="Lee J.S."/>
            <person name="Lee K.C."/>
            <person name="Kim K.K."/>
            <person name="Lee B.W."/>
        </authorList>
    </citation>
    <scope>NUCLEOTIDE SEQUENCE [LARGE SCALE GENOMIC DNA]</scope>
    <source>
        <strain evidence="7 8">CB4</strain>
    </source>
</reference>
<organism evidence="7 8">
    <name type="scientific">Aneurinibacillus soli</name>
    <dbReference type="NCBI Taxonomy" id="1500254"/>
    <lineage>
        <taxon>Bacteria</taxon>
        <taxon>Bacillati</taxon>
        <taxon>Bacillota</taxon>
        <taxon>Bacilli</taxon>
        <taxon>Bacillales</taxon>
        <taxon>Paenibacillaceae</taxon>
        <taxon>Aneurinibacillus group</taxon>
        <taxon>Aneurinibacillus</taxon>
    </lineage>
</organism>
<keyword evidence="8" id="KW-1185">Reference proteome</keyword>